<dbReference type="RefSeq" id="WP_150038381.1">
    <property type="nucleotide sequence ID" value="NZ_OW485601.1"/>
</dbReference>
<keyword evidence="1" id="KW-1133">Transmembrane helix</keyword>
<keyword evidence="3" id="KW-1185">Reference proteome</keyword>
<evidence type="ECO:0008006" key="4">
    <source>
        <dbReference type="Google" id="ProtNLM"/>
    </source>
</evidence>
<sequence length="119" mass="12585">MNEIWLLRGIRIAGWACIVVIAVLSLLPAEEMVRTSLGGLIEHALAYAGTTLLLGLSYRRPFRISAAMVAYAAVLEPLQALSPGRNPAVADWAASSVGALIGAACVTFILQQITPQPQS</sequence>
<organism evidence="2 3">
    <name type="scientific">Rhodovastum atsumiense</name>
    <dbReference type="NCBI Taxonomy" id="504468"/>
    <lineage>
        <taxon>Bacteria</taxon>
        <taxon>Pseudomonadati</taxon>
        <taxon>Pseudomonadota</taxon>
        <taxon>Alphaproteobacteria</taxon>
        <taxon>Acetobacterales</taxon>
        <taxon>Acetobacteraceae</taxon>
        <taxon>Rhodovastum</taxon>
    </lineage>
</organism>
<reference evidence="2 3" key="1">
    <citation type="submission" date="2019-09" db="EMBL/GenBank/DDBJ databases">
        <title>Genome sequence of Rhodovastum atsumiense, a diverse member of the Acetobacteraceae family of non-sulfur purple photosynthetic bacteria.</title>
        <authorList>
            <person name="Meyer T."/>
            <person name="Kyndt J."/>
        </authorList>
    </citation>
    <scope>NUCLEOTIDE SEQUENCE [LARGE SCALE GENOMIC DNA]</scope>
    <source>
        <strain evidence="2 3">DSM 21279</strain>
    </source>
</reference>
<gene>
    <name evidence="2" type="ORF">F1189_00500</name>
</gene>
<keyword evidence="1" id="KW-0812">Transmembrane</keyword>
<dbReference type="OrthoDB" id="7375947at2"/>
<evidence type="ECO:0000313" key="3">
    <source>
        <dbReference type="Proteomes" id="UP000325255"/>
    </source>
</evidence>
<dbReference type="AlphaFoldDB" id="A0A5M6J2C0"/>
<protein>
    <recommendedName>
        <fullName evidence="4">VanZ family protein</fullName>
    </recommendedName>
</protein>
<dbReference type="Proteomes" id="UP000325255">
    <property type="component" value="Unassembled WGS sequence"/>
</dbReference>
<feature type="transmembrane region" description="Helical" evidence="1">
    <location>
        <begin position="35"/>
        <end position="55"/>
    </location>
</feature>
<evidence type="ECO:0000313" key="2">
    <source>
        <dbReference type="EMBL" id="KAA5614644.1"/>
    </source>
</evidence>
<comment type="caution">
    <text evidence="2">The sequence shown here is derived from an EMBL/GenBank/DDBJ whole genome shotgun (WGS) entry which is preliminary data.</text>
</comment>
<evidence type="ECO:0000256" key="1">
    <source>
        <dbReference type="SAM" id="Phobius"/>
    </source>
</evidence>
<name>A0A5M6J2C0_9PROT</name>
<keyword evidence="1" id="KW-0472">Membrane</keyword>
<proteinExistence type="predicted"/>
<feature type="transmembrane region" description="Helical" evidence="1">
    <location>
        <begin position="12"/>
        <end position="29"/>
    </location>
</feature>
<feature type="transmembrane region" description="Helical" evidence="1">
    <location>
        <begin position="92"/>
        <end position="110"/>
    </location>
</feature>
<dbReference type="EMBL" id="VWPK01000001">
    <property type="protein sequence ID" value="KAA5614644.1"/>
    <property type="molecule type" value="Genomic_DNA"/>
</dbReference>
<accession>A0A5M6J2C0</accession>